<dbReference type="GO" id="GO:0016020">
    <property type="term" value="C:membrane"/>
    <property type="evidence" value="ECO:0007669"/>
    <property type="project" value="TreeGrafter"/>
</dbReference>
<protein>
    <recommendedName>
        <fullName evidence="6">PNPLA domain-containing protein</fullName>
    </recommendedName>
</protein>
<feature type="domain" description="PNPLA" evidence="6">
    <location>
        <begin position="69"/>
        <end position="281"/>
    </location>
</feature>
<evidence type="ECO:0000256" key="2">
    <source>
        <dbReference type="ARBA" id="ARBA00022963"/>
    </source>
</evidence>
<feature type="region of interest" description="Disordered" evidence="5">
    <location>
        <begin position="401"/>
        <end position="429"/>
    </location>
</feature>
<organism evidence="7 8">
    <name type="scientific">Rhizoctonia solani</name>
    <dbReference type="NCBI Taxonomy" id="456999"/>
    <lineage>
        <taxon>Eukaryota</taxon>
        <taxon>Fungi</taxon>
        <taxon>Dikarya</taxon>
        <taxon>Basidiomycota</taxon>
        <taxon>Agaricomycotina</taxon>
        <taxon>Agaricomycetes</taxon>
        <taxon>Cantharellales</taxon>
        <taxon>Ceratobasidiaceae</taxon>
        <taxon>Rhizoctonia</taxon>
    </lineage>
</organism>
<dbReference type="Pfam" id="PF01734">
    <property type="entry name" value="Patatin"/>
    <property type="match status" value="1"/>
</dbReference>
<evidence type="ECO:0000256" key="5">
    <source>
        <dbReference type="SAM" id="MobiDB-lite"/>
    </source>
</evidence>
<name>A0A8H3AJB6_9AGAM</name>
<feature type="active site" description="Proton acceptor" evidence="4">
    <location>
        <position position="267"/>
    </location>
</feature>
<dbReference type="SUPFAM" id="SSF52151">
    <property type="entry name" value="FabD/lysophospholipase-like"/>
    <property type="match status" value="1"/>
</dbReference>
<dbReference type="GO" id="GO:0016042">
    <property type="term" value="P:lipid catabolic process"/>
    <property type="evidence" value="ECO:0007669"/>
    <property type="project" value="UniProtKB-UniRule"/>
</dbReference>
<dbReference type="PANTHER" id="PTHR24185">
    <property type="entry name" value="CALCIUM-INDEPENDENT PHOSPHOLIPASE A2-GAMMA"/>
    <property type="match status" value="1"/>
</dbReference>
<evidence type="ECO:0000256" key="4">
    <source>
        <dbReference type="PROSITE-ProRule" id="PRU01161"/>
    </source>
</evidence>
<reference evidence="7" key="1">
    <citation type="submission" date="2021-01" db="EMBL/GenBank/DDBJ databases">
        <authorList>
            <person name="Kaushik A."/>
        </authorList>
    </citation>
    <scope>NUCLEOTIDE SEQUENCE</scope>
    <source>
        <strain evidence="7">AG4-R118</strain>
    </source>
</reference>
<dbReference type="PANTHER" id="PTHR24185:SF1">
    <property type="entry name" value="CALCIUM-INDEPENDENT PHOSPHOLIPASE A2-GAMMA"/>
    <property type="match status" value="1"/>
</dbReference>
<proteinExistence type="predicted"/>
<dbReference type="Gene3D" id="3.40.1090.10">
    <property type="entry name" value="Cytosolic phospholipase A2 catalytic domain"/>
    <property type="match status" value="1"/>
</dbReference>
<dbReference type="AlphaFoldDB" id="A0A8H3AJB6"/>
<evidence type="ECO:0000256" key="1">
    <source>
        <dbReference type="ARBA" id="ARBA00022801"/>
    </source>
</evidence>
<dbReference type="GO" id="GO:0047499">
    <property type="term" value="F:calcium-independent phospholipase A2 activity"/>
    <property type="evidence" value="ECO:0007669"/>
    <property type="project" value="TreeGrafter"/>
</dbReference>
<evidence type="ECO:0000313" key="8">
    <source>
        <dbReference type="Proteomes" id="UP000663888"/>
    </source>
</evidence>
<sequence>MTLASATRMHSIIRTGYLNQSRFRCNISLGSPIAKSLMHSSSNPSNAPDDIIPPISQRRQSEAQPLHILSLDGGDVRSLSSLIIFREFIARLEKTPGVTKPVIPADYFDLIVGTSTGGIMALMLGRLRMSVDEVLDTYLTLSKRVFHMGRVSTATRVCTTMLMDGLPSWYDEARLERIIKQTIAKHVKDQDAEALLEEALSSNSCRTAVVAARSADATRPTLMRSYAVPHDADPERFKIWEAARATSAAPLYFRPMKAGVYKVPYLDGCVSGHSNPAWLAMQEAKHLWPDRKIDLFLSLGTGSPTRVALQAPLSKFVLGFVYLSTSTVRVHEMAWREFKRKYDISPYVRLPVDHEISKLRLDNPSRLDNTSSDLLTYLEVTQTSDKIQHCVDLATGKTMSKLSPCSGPHEDEEESTQPFTQDPAPTALV</sequence>
<feature type="active site" description="Nucleophile" evidence="4">
    <location>
        <position position="115"/>
    </location>
</feature>
<dbReference type="InterPro" id="IPR002641">
    <property type="entry name" value="PNPLA_dom"/>
</dbReference>
<keyword evidence="2 4" id="KW-0442">Lipid degradation</keyword>
<dbReference type="PROSITE" id="PS51635">
    <property type="entry name" value="PNPLA"/>
    <property type="match status" value="1"/>
</dbReference>
<dbReference type="GO" id="GO:0046486">
    <property type="term" value="P:glycerolipid metabolic process"/>
    <property type="evidence" value="ECO:0007669"/>
    <property type="project" value="UniProtKB-ARBA"/>
</dbReference>
<keyword evidence="1 4" id="KW-0378">Hydrolase</keyword>
<evidence type="ECO:0000256" key="3">
    <source>
        <dbReference type="ARBA" id="ARBA00023098"/>
    </source>
</evidence>
<comment type="caution">
    <text evidence="4">Lacks conserved residue(s) required for the propagation of feature annotation.</text>
</comment>
<gene>
    <name evidence="7" type="ORF">RDB_LOCUS23542</name>
</gene>
<accession>A0A8H3AJB6</accession>
<dbReference type="Proteomes" id="UP000663888">
    <property type="component" value="Unassembled WGS sequence"/>
</dbReference>
<comment type="caution">
    <text evidence="7">The sequence shown here is derived from an EMBL/GenBank/DDBJ whole genome shotgun (WGS) entry which is preliminary data.</text>
</comment>
<dbReference type="EMBL" id="CAJMWX010000613">
    <property type="protein sequence ID" value="CAE6421411.1"/>
    <property type="molecule type" value="Genomic_DNA"/>
</dbReference>
<keyword evidence="3 4" id="KW-0443">Lipid metabolism</keyword>
<evidence type="ECO:0000313" key="7">
    <source>
        <dbReference type="EMBL" id="CAE6421411.1"/>
    </source>
</evidence>
<evidence type="ECO:0000259" key="6">
    <source>
        <dbReference type="PROSITE" id="PS51635"/>
    </source>
</evidence>
<dbReference type="GO" id="GO:0019369">
    <property type="term" value="P:arachidonate metabolic process"/>
    <property type="evidence" value="ECO:0007669"/>
    <property type="project" value="TreeGrafter"/>
</dbReference>
<feature type="short sequence motif" description="GXSXG" evidence="4">
    <location>
        <begin position="113"/>
        <end position="117"/>
    </location>
</feature>
<dbReference type="InterPro" id="IPR016035">
    <property type="entry name" value="Acyl_Trfase/lysoPLipase"/>
</dbReference>